<dbReference type="Pfam" id="PF00400">
    <property type="entry name" value="WD40"/>
    <property type="match status" value="1"/>
</dbReference>
<evidence type="ECO:0000313" key="3">
    <source>
        <dbReference type="Proteomes" id="UP000278143"/>
    </source>
</evidence>
<dbReference type="Proteomes" id="UP000278143">
    <property type="component" value="Unassembled WGS sequence"/>
</dbReference>
<dbReference type="PANTHER" id="PTHR19879:SF1">
    <property type="entry name" value="CANNONBALL-RELATED"/>
    <property type="match status" value="1"/>
</dbReference>
<dbReference type="SMART" id="SM00320">
    <property type="entry name" value="WD40"/>
    <property type="match status" value="2"/>
</dbReference>
<evidence type="ECO:0000256" key="1">
    <source>
        <dbReference type="PROSITE-ProRule" id="PRU00221"/>
    </source>
</evidence>
<dbReference type="PROSITE" id="PS50294">
    <property type="entry name" value="WD_REPEATS_REGION"/>
    <property type="match status" value="1"/>
</dbReference>
<gene>
    <name evidence="2" type="ORF">SYNPS1DRAFT_13656</name>
</gene>
<sequence length="152" mass="16792">INAIHIGEVGPEEMLVAVDELGCVTAWFTAALEHPPIRLEARESAWGIATHGPAYLLAVSANSFHVTVWDLHDYFKAGARFLPRRTATRSVEMPLGEGCKRRELVGHTHNVPGISISTCGRWLASCSIDGSVRVWRLCDGQCIMQRHFGSVW</sequence>
<feature type="non-terminal residue" evidence="2">
    <location>
        <position position="1"/>
    </location>
</feature>
<evidence type="ECO:0000313" key="2">
    <source>
        <dbReference type="EMBL" id="RKP26808.1"/>
    </source>
</evidence>
<dbReference type="AlphaFoldDB" id="A0A4P9Z347"/>
<organism evidence="2 3">
    <name type="scientific">Syncephalis pseudoplumigaleata</name>
    <dbReference type="NCBI Taxonomy" id="1712513"/>
    <lineage>
        <taxon>Eukaryota</taxon>
        <taxon>Fungi</taxon>
        <taxon>Fungi incertae sedis</taxon>
        <taxon>Zoopagomycota</taxon>
        <taxon>Zoopagomycotina</taxon>
        <taxon>Zoopagomycetes</taxon>
        <taxon>Zoopagales</taxon>
        <taxon>Piptocephalidaceae</taxon>
        <taxon>Syncephalis</taxon>
    </lineage>
</organism>
<dbReference type="OrthoDB" id="5591786at2759"/>
<dbReference type="InterPro" id="IPR015943">
    <property type="entry name" value="WD40/YVTN_repeat-like_dom_sf"/>
</dbReference>
<protein>
    <submittedName>
        <fullName evidence="2">Uncharacterized protein</fullName>
    </submittedName>
</protein>
<dbReference type="Gene3D" id="2.130.10.10">
    <property type="entry name" value="YVTN repeat-like/Quinoprotein amine dehydrogenase"/>
    <property type="match status" value="1"/>
</dbReference>
<dbReference type="PANTHER" id="PTHR19879">
    <property type="entry name" value="TRANSCRIPTION INITIATION FACTOR TFIID"/>
    <property type="match status" value="1"/>
</dbReference>
<name>A0A4P9Z347_9FUNG</name>
<proteinExistence type="predicted"/>
<dbReference type="GO" id="GO:0005669">
    <property type="term" value="C:transcription factor TFIID complex"/>
    <property type="evidence" value="ECO:0007669"/>
    <property type="project" value="TreeGrafter"/>
</dbReference>
<accession>A0A4P9Z347</accession>
<dbReference type="GO" id="GO:0016251">
    <property type="term" value="F:RNA polymerase II general transcription initiation factor activity"/>
    <property type="evidence" value="ECO:0007669"/>
    <property type="project" value="TreeGrafter"/>
</dbReference>
<dbReference type="InterPro" id="IPR036322">
    <property type="entry name" value="WD40_repeat_dom_sf"/>
</dbReference>
<dbReference type="InterPro" id="IPR001680">
    <property type="entry name" value="WD40_rpt"/>
</dbReference>
<dbReference type="GO" id="GO:0006367">
    <property type="term" value="P:transcription initiation at RNA polymerase II promoter"/>
    <property type="evidence" value="ECO:0007669"/>
    <property type="project" value="TreeGrafter"/>
</dbReference>
<keyword evidence="1" id="KW-0853">WD repeat</keyword>
<feature type="repeat" description="WD" evidence="1">
    <location>
        <begin position="104"/>
        <end position="145"/>
    </location>
</feature>
<keyword evidence="3" id="KW-1185">Reference proteome</keyword>
<dbReference type="EMBL" id="KZ989330">
    <property type="protein sequence ID" value="RKP26808.1"/>
    <property type="molecule type" value="Genomic_DNA"/>
</dbReference>
<dbReference type="SUPFAM" id="SSF50978">
    <property type="entry name" value="WD40 repeat-like"/>
    <property type="match status" value="1"/>
</dbReference>
<dbReference type="PROSITE" id="PS50082">
    <property type="entry name" value="WD_REPEATS_2"/>
    <property type="match status" value="1"/>
</dbReference>
<reference evidence="3" key="1">
    <citation type="journal article" date="2018" name="Nat. Microbiol.">
        <title>Leveraging single-cell genomics to expand the fungal tree of life.</title>
        <authorList>
            <person name="Ahrendt S.R."/>
            <person name="Quandt C.A."/>
            <person name="Ciobanu D."/>
            <person name="Clum A."/>
            <person name="Salamov A."/>
            <person name="Andreopoulos B."/>
            <person name="Cheng J.F."/>
            <person name="Woyke T."/>
            <person name="Pelin A."/>
            <person name="Henrissat B."/>
            <person name="Reynolds N.K."/>
            <person name="Benny G.L."/>
            <person name="Smith M.E."/>
            <person name="James T.Y."/>
            <person name="Grigoriev I.V."/>
        </authorList>
    </citation>
    <scope>NUCLEOTIDE SEQUENCE [LARGE SCALE GENOMIC DNA]</scope>
    <source>
        <strain evidence="3">Benny S71-1</strain>
    </source>
</reference>